<dbReference type="RefSeq" id="WP_348387814.1">
    <property type="nucleotide sequence ID" value="NZ_CP134146.1"/>
</dbReference>
<keyword evidence="4" id="KW-0456">Lyase</keyword>
<dbReference type="InterPro" id="IPR011057">
    <property type="entry name" value="Mss4-like_sf"/>
</dbReference>
<gene>
    <name evidence="6" type="ORF">RI845_00585</name>
</gene>
<dbReference type="PROSITE" id="PS51891">
    <property type="entry name" value="CENP_V_GFA"/>
    <property type="match status" value="1"/>
</dbReference>
<evidence type="ECO:0000256" key="3">
    <source>
        <dbReference type="ARBA" id="ARBA00022833"/>
    </source>
</evidence>
<organism evidence="6 7">
    <name type="scientific">Thalassotalea nanhaiensis</name>
    <dbReference type="NCBI Taxonomy" id="3065648"/>
    <lineage>
        <taxon>Bacteria</taxon>
        <taxon>Pseudomonadati</taxon>
        <taxon>Pseudomonadota</taxon>
        <taxon>Gammaproteobacteria</taxon>
        <taxon>Alteromonadales</taxon>
        <taxon>Colwelliaceae</taxon>
        <taxon>Thalassotalea</taxon>
    </lineage>
</organism>
<evidence type="ECO:0000256" key="2">
    <source>
        <dbReference type="ARBA" id="ARBA00022723"/>
    </source>
</evidence>
<dbReference type="Pfam" id="PF04828">
    <property type="entry name" value="GFA"/>
    <property type="match status" value="1"/>
</dbReference>
<evidence type="ECO:0000256" key="1">
    <source>
        <dbReference type="ARBA" id="ARBA00005495"/>
    </source>
</evidence>
<name>A0ABY9TLL0_9GAMM</name>
<dbReference type="SUPFAM" id="SSF51316">
    <property type="entry name" value="Mss4-like"/>
    <property type="match status" value="1"/>
</dbReference>
<dbReference type="EMBL" id="CP134146">
    <property type="protein sequence ID" value="WNC68660.1"/>
    <property type="molecule type" value="Genomic_DNA"/>
</dbReference>
<sequence>MVNVKGSCQCGAIQYQVDGELLATLMCYCTECHKVSAGYGTMTVLINQSNFHLTKGTLKVWQRSSDSGNLNRAHFCGDCGNRVYHQNPDKPDIIRLKTGTLANSASYTPQAHLWLKSAPSWVVIPEDTLTFETQPSLADLLALIKEQ</sequence>
<protein>
    <submittedName>
        <fullName evidence="6">GFA family protein</fullName>
    </submittedName>
</protein>
<dbReference type="Gene3D" id="3.90.1590.10">
    <property type="entry name" value="glutathione-dependent formaldehyde- activating enzyme (gfa)"/>
    <property type="match status" value="1"/>
</dbReference>
<evidence type="ECO:0000313" key="7">
    <source>
        <dbReference type="Proteomes" id="UP001248581"/>
    </source>
</evidence>
<evidence type="ECO:0000313" key="6">
    <source>
        <dbReference type="EMBL" id="WNC68660.1"/>
    </source>
</evidence>
<proteinExistence type="inferred from homology"/>
<comment type="similarity">
    <text evidence="1">Belongs to the Gfa family.</text>
</comment>
<evidence type="ECO:0000259" key="5">
    <source>
        <dbReference type="PROSITE" id="PS51891"/>
    </source>
</evidence>
<dbReference type="InterPro" id="IPR006913">
    <property type="entry name" value="CENP-V/GFA"/>
</dbReference>
<keyword evidence="3" id="KW-0862">Zinc</keyword>
<feature type="domain" description="CENP-V/GFA" evidence="5">
    <location>
        <begin position="4"/>
        <end position="108"/>
    </location>
</feature>
<dbReference type="PANTHER" id="PTHR33337:SF40">
    <property type="entry name" value="CENP-V_GFA DOMAIN-CONTAINING PROTEIN-RELATED"/>
    <property type="match status" value="1"/>
</dbReference>
<dbReference type="PANTHER" id="PTHR33337">
    <property type="entry name" value="GFA DOMAIN-CONTAINING PROTEIN"/>
    <property type="match status" value="1"/>
</dbReference>
<reference evidence="7" key="1">
    <citation type="submission" date="2023-09" db="EMBL/GenBank/DDBJ databases">
        <authorList>
            <person name="Li S."/>
            <person name="Li X."/>
            <person name="Zhang C."/>
            <person name="Zhao Z."/>
        </authorList>
    </citation>
    <scope>NUCLEOTIDE SEQUENCE [LARGE SCALE GENOMIC DNA]</scope>
    <source>
        <strain evidence="7">SQ345</strain>
    </source>
</reference>
<dbReference type="Proteomes" id="UP001248581">
    <property type="component" value="Chromosome"/>
</dbReference>
<keyword evidence="7" id="KW-1185">Reference proteome</keyword>
<evidence type="ECO:0000256" key="4">
    <source>
        <dbReference type="ARBA" id="ARBA00023239"/>
    </source>
</evidence>
<accession>A0ABY9TLL0</accession>
<keyword evidence="2" id="KW-0479">Metal-binding</keyword>